<dbReference type="GO" id="GO:0031222">
    <property type="term" value="P:arabinan catabolic process"/>
    <property type="evidence" value="ECO:0007669"/>
    <property type="project" value="UniProtKB-UniPathway"/>
</dbReference>
<reference evidence="11 12" key="1">
    <citation type="journal article" date="2018" name="Biotechnol. Biofuels">
        <title>Integrative visual omics of the white-rot fungus Polyporus brumalis exposes the biotechnological potential of its oxidative enzymes for delignifying raw plant biomass.</title>
        <authorList>
            <person name="Miyauchi S."/>
            <person name="Rancon A."/>
            <person name="Drula E."/>
            <person name="Hage H."/>
            <person name="Chaduli D."/>
            <person name="Favel A."/>
            <person name="Grisel S."/>
            <person name="Henrissat B."/>
            <person name="Herpoel-Gimbert I."/>
            <person name="Ruiz-Duenas F.J."/>
            <person name="Chevret D."/>
            <person name="Hainaut M."/>
            <person name="Lin J."/>
            <person name="Wang M."/>
            <person name="Pangilinan J."/>
            <person name="Lipzen A."/>
            <person name="Lesage-Meessen L."/>
            <person name="Navarro D."/>
            <person name="Riley R."/>
            <person name="Grigoriev I.V."/>
            <person name="Zhou S."/>
            <person name="Raouche S."/>
            <person name="Rosso M.N."/>
        </authorList>
    </citation>
    <scope>NUCLEOTIDE SEQUENCE [LARGE SCALE GENOMIC DNA]</scope>
    <source>
        <strain evidence="11 12">BRFM 1820</strain>
    </source>
</reference>
<name>A0A371CW19_9APHY</name>
<dbReference type="CDD" id="cd18831">
    <property type="entry name" value="GH43_AnAbnA-like"/>
    <property type="match status" value="1"/>
</dbReference>
<keyword evidence="5 7" id="KW-0378">Hydrolase</keyword>
<dbReference type="GO" id="GO:0046558">
    <property type="term" value="F:arabinan endo-1,5-alpha-L-arabinosidase activity"/>
    <property type="evidence" value="ECO:0007669"/>
    <property type="project" value="UniProtKB-EC"/>
</dbReference>
<evidence type="ECO:0000256" key="4">
    <source>
        <dbReference type="ARBA" id="ARBA00012586"/>
    </source>
</evidence>
<evidence type="ECO:0000256" key="9">
    <source>
        <dbReference type="PIRSR" id="PIRSR606710-2"/>
    </source>
</evidence>
<dbReference type="PANTHER" id="PTHR43301:SF3">
    <property type="entry name" value="ARABINAN ENDO-1,5-ALPHA-L-ARABINOSIDASE A-RELATED"/>
    <property type="match status" value="1"/>
</dbReference>
<dbReference type="Pfam" id="PF04616">
    <property type="entry name" value="Glyco_hydro_43"/>
    <property type="match status" value="1"/>
</dbReference>
<evidence type="ECO:0000256" key="7">
    <source>
        <dbReference type="PIRNR" id="PIRNR026534"/>
    </source>
</evidence>
<dbReference type="Proteomes" id="UP000256964">
    <property type="component" value="Unassembled WGS sequence"/>
</dbReference>
<dbReference type="EMBL" id="KZ857449">
    <property type="protein sequence ID" value="RDX44465.1"/>
    <property type="molecule type" value="Genomic_DNA"/>
</dbReference>
<protein>
    <recommendedName>
        <fullName evidence="4 7">Arabinan endo-1,5-alpha-L-arabinosidase</fullName>
        <ecNumber evidence="4 7">3.2.1.99</ecNumber>
    </recommendedName>
</protein>
<proteinExistence type="inferred from homology"/>
<organism evidence="11 12">
    <name type="scientific">Lentinus brumalis</name>
    <dbReference type="NCBI Taxonomy" id="2498619"/>
    <lineage>
        <taxon>Eukaryota</taxon>
        <taxon>Fungi</taxon>
        <taxon>Dikarya</taxon>
        <taxon>Basidiomycota</taxon>
        <taxon>Agaricomycotina</taxon>
        <taxon>Agaricomycetes</taxon>
        <taxon>Polyporales</taxon>
        <taxon>Polyporaceae</taxon>
        <taxon>Lentinus</taxon>
    </lineage>
</organism>
<dbReference type="PANTHER" id="PTHR43301">
    <property type="entry name" value="ARABINAN ENDO-1,5-ALPHA-L-ARABINOSIDASE"/>
    <property type="match status" value="1"/>
</dbReference>
<evidence type="ECO:0000256" key="10">
    <source>
        <dbReference type="SAM" id="SignalP"/>
    </source>
</evidence>
<sequence length="325" mass="34163">MKFSILTSLLSLAALAAAVPNPLPGGSSTVVRDPTIIYNPSSKKYFVFSTGDNIEIFTSPSLTGPWTRNGSVLHNCSKINLAGNCALWAPDVSFVNGQYVLYYSVSSLGSQNSAIGVATSNTAEPGSWTDWGAVVTSTPGGVYNAIDPNLINANGLHLTFGSYWDGIFQIPLTNITTQASPPPGTHVAGNSGRAAEGGFVYKPPSSQYYFLFFSDGVTPLNGSTSRPPAGQEYKVLVGRSTSPTGPFVGQLGHALTENLNPPTGTLVLGSHDNVYAPGGQSVYHDPVSGRDVIVYHYVPNDAFGGPSYLGINYLDFSSGWPVVVS</sequence>
<dbReference type="InterPro" id="IPR023296">
    <property type="entry name" value="Glyco_hydro_beta-prop_sf"/>
</dbReference>
<evidence type="ECO:0000313" key="12">
    <source>
        <dbReference type="Proteomes" id="UP000256964"/>
    </source>
</evidence>
<evidence type="ECO:0000256" key="2">
    <source>
        <dbReference type="ARBA" id="ARBA00004834"/>
    </source>
</evidence>
<feature type="site" description="Important for catalytic activity, responsible for pKa modulation of the active site Glu and correct orientation of both the proton donor and substrate" evidence="9">
    <location>
        <position position="147"/>
    </location>
</feature>
<evidence type="ECO:0000256" key="5">
    <source>
        <dbReference type="ARBA" id="ARBA00022801"/>
    </source>
</evidence>
<dbReference type="EC" id="3.2.1.99" evidence="4 7"/>
<evidence type="ECO:0000313" key="11">
    <source>
        <dbReference type="EMBL" id="RDX44465.1"/>
    </source>
</evidence>
<evidence type="ECO:0000256" key="1">
    <source>
        <dbReference type="ARBA" id="ARBA00000375"/>
    </source>
</evidence>
<evidence type="ECO:0000256" key="6">
    <source>
        <dbReference type="ARBA" id="ARBA00023295"/>
    </source>
</evidence>
<feature type="chain" id="PRO_5016723114" description="Arabinan endo-1,5-alpha-L-arabinosidase" evidence="10">
    <location>
        <begin position="19"/>
        <end position="325"/>
    </location>
</feature>
<feature type="signal peptide" evidence="10">
    <location>
        <begin position="1"/>
        <end position="18"/>
    </location>
</feature>
<evidence type="ECO:0000256" key="3">
    <source>
        <dbReference type="ARBA" id="ARBA00009865"/>
    </source>
</evidence>
<dbReference type="InterPro" id="IPR006710">
    <property type="entry name" value="Glyco_hydro_43"/>
</dbReference>
<keyword evidence="12" id="KW-1185">Reference proteome</keyword>
<dbReference type="OrthoDB" id="195678at2759"/>
<feature type="active site" description="Proton donor" evidence="8">
    <location>
        <position position="196"/>
    </location>
</feature>
<dbReference type="AlphaFoldDB" id="A0A371CW19"/>
<gene>
    <name evidence="11" type="ORF">OH76DRAFT_1094130</name>
</gene>
<keyword evidence="6 7" id="KW-0326">Glycosidase</keyword>
<dbReference type="InterPro" id="IPR050727">
    <property type="entry name" value="GH43_arabinanases"/>
</dbReference>
<comment type="catalytic activity">
    <reaction evidence="1 7">
        <text>Endohydrolysis of (1-&gt;5)-alpha-arabinofuranosidic linkages in (1-&gt;5)-arabinans.</text>
        <dbReference type="EC" id="3.2.1.99"/>
    </reaction>
</comment>
<accession>A0A371CW19</accession>
<dbReference type="UniPathway" id="UPA00667"/>
<dbReference type="Gene3D" id="2.115.10.20">
    <property type="entry name" value="Glycosyl hydrolase domain, family 43"/>
    <property type="match status" value="1"/>
</dbReference>
<dbReference type="STRING" id="139420.A0A371CW19"/>
<dbReference type="PIRSF" id="PIRSF026534">
    <property type="entry name" value="Endo_alpha-L-arabinosidase"/>
    <property type="match status" value="1"/>
</dbReference>
<comment type="pathway">
    <text evidence="2 7">Glycan metabolism; L-arabinan degradation.</text>
</comment>
<evidence type="ECO:0000256" key="8">
    <source>
        <dbReference type="PIRSR" id="PIRSR606710-1"/>
    </source>
</evidence>
<keyword evidence="10" id="KW-0732">Signal</keyword>
<comment type="similarity">
    <text evidence="3 7">Belongs to the glycosyl hydrolase 43 family.</text>
</comment>
<dbReference type="InterPro" id="IPR016840">
    <property type="entry name" value="Glyco_hydro_43_endo_a_Ara-ase"/>
</dbReference>
<dbReference type="SUPFAM" id="SSF75005">
    <property type="entry name" value="Arabinanase/levansucrase/invertase"/>
    <property type="match status" value="1"/>
</dbReference>
<feature type="active site" description="Proton acceptor" evidence="8">
    <location>
        <position position="33"/>
    </location>
</feature>